<evidence type="ECO:0000313" key="11">
    <source>
        <dbReference type="EMBL" id="SEA98538.1"/>
    </source>
</evidence>
<gene>
    <name evidence="11" type="ORF">SAMN05660909_04549</name>
</gene>
<keyword evidence="6" id="KW-0560">Oxidoreductase</keyword>
<dbReference type="AlphaFoldDB" id="A0A1H4FPC1"/>
<dbReference type="OrthoDB" id="9794322at2"/>
<dbReference type="PROSITE" id="PS51257">
    <property type="entry name" value="PROKAR_LIPOPROTEIN"/>
    <property type="match status" value="1"/>
</dbReference>
<dbReference type="SUPFAM" id="SSF50998">
    <property type="entry name" value="Quinoprotein alcohol dehydrogenase-like"/>
    <property type="match status" value="1"/>
</dbReference>
<dbReference type="InterPro" id="IPR009056">
    <property type="entry name" value="Cyt_c-like_dom"/>
</dbReference>
<dbReference type="GO" id="GO:0046872">
    <property type="term" value="F:metal ion binding"/>
    <property type="evidence" value="ECO:0007669"/>
    <property type="project" value="UniProtKB-KW"/>
</dbReference>
<reference evidence="12" key="1">
    <citation type="submission" date="2016-10" db="EMBL/GenBank/DDBJ databases">
        <authorList>
            <person name="Varghese N."/>
            <person name="Submissions S."/>
        </authorList>
    </citation>
    <scope>NUCLEOTIDE SEQUENCE [LARGE SCALE GENOMIC DNA]</scope>
    <source>
        <strain evidence="12">DSM 23920</strain>
    </source>
</reference>
<dbReference type="GO" id="GO:0020037">
    <property type="term" value="F:heme binding"/>
    <property type="evidence" value="ECO:0007669"/>
    <property type="project" value="InterPro"/>
</dbReference>
<dbReference type="InterPro" id="IPR036909">
    <property type="entry name" value="Cyt_c-like_dom_sf"/>
</dbReference>
<dbReference type="SMART" id="SM00564">
    <property type="entry name" value="PQQ"/>
    <property type="match status" value="6"/>
</dbReference>
<feature type="signal peptide" evidence="9">
    <location>
        <begin position="1"/>
        <end position="19"/>
    </location>
</feature>
<comment type="cofactor">
    <cofactor evidence="1">
        <name>pyrroloquinoline quinone</name>
        <dbReference type="ChEBI" id="CHEBI:58442"/>
    </cofactor>
</comment>
<dbReference type="PANTHER" id="PTHR32303:SF4">
    <property type="entry name" value="QUINOPROTEIN GLUCOSE DEHYDROGENASE"/>
    <property type="match status" value="1"/>
</dbReference>
<dbReference type="InterPro" id="IPR002372">
    <property type="entry name" value="PQQ_rpt_dom"/>
</dbReference>
<protein>
    <submittedName>
        <fullName evidence="11">Quinoprotein glucose dehydrogenase</fullName>
    </submittedName>
</protein>
<keyword evidence="5 9" id="KW-0732">Signal</keyword>
<keyword evidence="4 8" id="KW-0479">Metal-binding</keyword>
<name>A0A1H4FPC1_9BACT</name>
<dbReference type="GO" id="GO:0016020">
    <property type="term" value="C:membrane"/>
    <property type="evidence" value="ECO:0007669"/>
    <property type="project" value="InterPro"/>
</dbReference>
<evidence type="ECO:0000256" key="4">
    <source>
        <dbReference type="ARBA" id="ARBA00022723"/>
    </source>
</evidence>
<feature type="chain" id="PRO_5011776854" evidence="9">
    <location>
        <begin position="20"/>
        <end position="718"/>
    </location>
</feature>
<evidence type="ECO:0000256" key="3">
    <source>
        <dbReference type="ARBA" id="ARBA00022617"/>
    </source>
</evidence>
<dbReference type="PANTHER" id="PTHR32303">
    <property type="entry name" value="QUINOPROTEIN ALCOHOL DEHYDROGENASE (CYTOCHROME C)"/>
    <property type="match status" value="1"/>
</dbReference>
<feature type="domain" description="Cytochrome c" evidence="10">
    <location>
        <begin position="484"/>
        <end position="559"/>
    </location>
</feature>
<dbReference type="InterPro" id="IPR017511">
    <property type="entry name" value="PQQ_mDH"/>
</dbReference>
<dbReference type="InterPro" id="IPR018391">
    <property type="entry name" value="PQQ_b-propeller_rpt"/>
</dbReference>
<organism evidence="11 12">
    <name type="scientific">Chitinophaga terrae</name>
    <name type="common">ex Kim and Jung 2007</name>
    <dbReference type="NCBI Taxonomy" id="408074"/>
    <lineage>
        <taxon>Bacteria</taxon>
        <taxon>Pseudomonadati</taxon>
        <taxon>Bacteroidota</taxon>
        <taxon>Chitinophagia</taxon>
        <taxon>Chitinophagales</taxon>
        <taxon>Chitinophagaceae</taxon>
        <taxon>Chitinophaga</taxon>
    </lineage>
</organism>
<dbReference type="Gene3D" id="1.10.760.10">
    <property type="entry name" value="Cytochrome c-like domain"/>
    <property type="match status" value="1"/>
</dbReference>
<dbReference type="Gene3D" id="2.140.10.10">
    <property type="entry name" value="Quinoprotein alcohol dehydrogenase-like superfamily"/>
    <property type="match status" value="2"/>
</dbReference>
<dbReference type="RefSeq" id="WP_089764496.1">
    <property type="nucleotide sequence ID" value="NZ_BKAT01000007.1"/>
</dbReference>
<keyword evidence="3 8" id="KW-0349">Heme</keyword>
<dbReference type="CDD" id="cd10280">
    <property type="entry name" value="PQQ_mGDH"/>
    <property type="match status" value="1"/>
</dbReference>
<dbReference type="PROSITE" id="PS51007">
    <property type="entry name" value="CYTC"/>
    <property type="match status" value="1"/>
</dbReference>
<dbReference type="GO" id="GO:0009055">
    <property type="term" value="F:electron transfer activity"/>
    <property type="evidence" value="ECO:0007669"/>
    <property type="project" value="InterPro"/>
</dbReference>
<evidence type="ECO:0000256" key="6">
    <source>
        <dbReference type="ARBA" id="ARBA00023002"/>
    </source>
</evidence>
<evidence type="ECO:0000256" key="5">
    <source>
        <dbReference type="ARBA" id="ARBA00022729"/>
    </source>
</evidence>
<proteinExistence type="inferred from homology"/>
<evidence type="ECO:0000256" key="1">
    <source>
        <dbReference type="ARBA" id="ARBA00001931"/>
    </source>
</evidence>
<evidence type="ECO:0000313" key="12">
    <source>
        <dbReference type="Proteomes" id="UP000199656"/>
    </source>
</evidence>
<sequence length="718" mass="78478">MLRKIPQLCILLLNCILFSCRPSGNTDVDWAVYGGNKAGTRYSPLKEIDTSNVAGLTVAWAYHTNDADTVGKSQIQCNPLVINGVLYGISPRQKVFALNAATGELLWSFDPLHQTGMDAGMMGMNNMRGLAYWTDNKSARLLFTSGSYLHCLDASTGKIIPSFGDQGKVDLHNGFAREVSDLYITSTSPGVVFKDLLILGSRVDEGPNAAPGDIRAFNILTGKLQWSFHTIPHPGEPGYETWADPEAYKHIGGANCWSGFTLDEERETVFAATGSASYDFYGGMRKGANLFADCILALDANTGKRKWHFQQIHHDIWDKDLPSPPALITVTHNGKKIPAVAQATKTGYVYVLNRETGEPLFEVKEDTVPHISTLAGEQVSPTQPRPVLPKPFVRQVFNDSDINRFLPQREQDSIRQVLQEVGHGHMFLPPSERGTIIMPGFDGGAEWGGQAFDEATGLFYVNANELPWILKMLPAKPAETRSETNLQAGKRLYATHCMVCHGSDLKGGGNYPSLTDVASRYSVKAFNELLLGGRRMMPAFTLLKQEERDALASFILKQEQQQKMQYKGPRPAPNPYLQMPYMGNGYIKFLSPGGAPAINPPWGTLSAINLNTGQTAWQIPLGEDSTLKKAGIISGTENYGGPVVTAGGLLFIAATADSKFRAFNKLTGKLLWETDLPACGFATPAIYRVRNRQYIVIACGGGKLGKKSGDTYLAFALP</sequence>
<evidence type="ECO:0000259" key="10">
    <source>
        <dbReference type="PROSITE" id="PS51007"/>
    </source>
</evidence>
<dbReference type="SUPFAM" id="SSF46626">
    <property type="entry name" value="Cytochrome c"/>
    <property type="match status" value="1"/>
</dbReference>
<evidence type="ECO:0000256" key="2">
    <source>
        <dbReference type="ARBA" id="ARBA00008156"/>
    </source>
</evidence>
<evidence type="ECO:0000256" key="8">
    <source>
        <dbReference type="PROSITE-ProRule" id="PRU00433"/>
    </source>
</evidence>
<evidence type="ECO:0000256" key="7">
    <source>
        <dbReference type="ARBA" id="ARBA00023004"/>
    </source>
</evidence>
<dbReference type="Proteomes" id="UP000199656">
    <property type="component" value="Unassembled WGS sequence"/>
</dbReference>
<comment type="similarity">
    <text evidence="2">Belongs to the bacterial PQQ dehydrogenase family.</text>
</comment>
<keyword evidence="12" id="KW-1185">Reference proteome</keyword>
<dbReference type="STRING" id="408074.SAMN05660909_04549"/>
<keyword evidence="7 8" id="KW-0408">Iron</keyword>
<evidence type="ECO:0000256" key="9">
    <source>
        <dbReference type="SAM" id="SignalP"/>
    </source>
</evidence>
<dbReference type="GO" id="GO:0008876">
    <property type="term" value="F:quinoprotein glucose dehydrogenase activity"/>
    <property type="evidence" value="ECO:0007669"/>
    <property type="project" value="TreeGrafter"/>
</dbReference>
<dbReference type="InterPro" id="IPR011047">
    <property type="entry name" value="Quinoprotein_ADH-like_sf"/>
</dbReference>
<dbReference type="Pfam" id="PF01011">
    <property type="entry name" value="PQQ"/>
    <property type="match status" value="2"/>
</dbReference>
<dbReference type="GO" id="GO:0048038">
    <property type="term" value="F:quinone binding"/>
    <property type="evidence" value="ECO:0007669"/>
    <property type="project" value="InterPro"/>
</dbReference>
<accession>A0A1H4FPC1</accession>
<dbReference type="EMBL" id="FNRL01000026">
    <property type="protein sequence ID" value="SEA98538.1"/>
    <property type="molecule type" value="Genomic_DNA"/>
</dbReference>